<feature type="transmembrane region" description="Helical" evidence="6">
    <location>
        <begin position="54"/>
        <end position="73"/>
    </location>
</feature>
<sequence length="160" mass="17282">MRGYELVVFVHVLAAMVWVGGILFLSLVVVPASRRYPADVRARLFADVGRRFRVVGWTALAILAVTGAVQMAARGATLANVMDGSFFQTPWGRILGAKLLAVSLMMLLTAMHDFVAGPAAERAARAGGDPERLRRRAGRLARVTAILALIVVFLAVQLVR</sequence>
<evidence type="ECO:0000256" key="6">
    <source>
        <dbReference type="SAM" id="Phobius"/>
    </source>
</evidence>
<dbReference type="EMBL" id="CP132508">
    <property type="protein sequence ID" value="WPD18271.1"/>
    <property type="molecule type" value="Genomic_DNA"/>
</dbReference>
<protein>
    <submittedName>
        <fullName evidence="8">CopD family protein</fullName>
    </submittedName>
</protein>
<evidence type="ECO:0000256" key="4">
    <source>
        <dbReference type="ARBA" id="ARBA00022989"/>
    </source>
</evidence>
<feature type="transmembrane region" description="Helical" evidence="6">
    <location>
        <begin position="140"/>
        <end position="159"/>
    </location>
</feature>
<evidence type="ECO:0000259" key="7">
    <source>
        <dbReference type="Pfam" id="PF05425"/>
    </source>
</evidence>
<dbReference type="PANTHER" id="PTHR34820:SF4">
    <property type="entry name" value="INNER MEMBRANE PROTEIN YEBZ"/>
    <property type="match status" value="1"/>
</dbReference>
<evidence type="ECO:0000313" key="8">
    <source>
        <dbReference type="EMBL" id="WPD18271.1"/>
    </source>
</evidence>
<keyword evidence="9" id="KW-1185">Reference proteome</keyword>
<evidence type="ECO:0000256" key="1">
    <source>
        <dbReference type="ARBA" id="ARBA00004651"/>
    </source>
</evidence>
<organism evidence="8 9">
    <name type="scientific">Thermaerobacter composti</name>
    <dbReference type="NCBI Taxonomy" id="554949"/>
    <lineage>
        <taxon>Bacteria</taxon>
        <taxon>Bacillati</taxon>
        <taxon>Bacillota</taxon>
        <taxon>Clostridia</taxon>
        <taxon>Eubacteriales</taxon>
        <taxon>Clostridiales Family XVII. Incertae Sedis</taxon>
        <taxon>Thermaerobacter</taxon>
    </lineage>
</organism>
<feature type="transmembrane region" description="Helical" evidence="6">
    <location>
        <begin position="6"/>
        <end position="33"/>
    </location>
</feature>
<dbReference type="InterPro" id="IPR008457">
    <property type="entry name" value="Cu-R_CopD_dom"/>
</dbReference>
<proteinExistence type="predicted"/>
<comment type="subcellular location">
    <subcellularLocation>
        <location evidence="1">Cell membrane</location>
        <topology evidence="1">Multi-pass membrane protein</topology>
    </subcellularLocation>
</comment>
<keyword evidence="2" id="KW-1003">Cell membrane</keyword>
<feature type="domain" description="Copper resistance protein D" evidence="7">
    <location>
        <begin position="48"/>
        <end position="156"/>
    </location>
</feature>
<dbReference type="Pfam" id="PF05425">
    <property type="entry name" value="CopD"/>
    <property type="match status" value="1"/>
</dbReference>
<gene>
    <name evidence="8" type="ORF">Q5761_07740</name>
</gene>
<dbReference type="PANTHER" id="PTHR34820">
    <property type="entry name" value="INNER MEMBRANE PROTEIN YEBZ"/>
    <property type="match status" value="1"/>
</dbReference>
<evidence type="ECO:0000256" key="2">
    <source>
        <dbReference type="ARBA" id="ARBA00022475"/>
    </source>
</evidence>
<dbReference type="InterPro" id="IPR032694">
    <property type="entry name" value="CopC/D"/>
</dbReference>
<reference evidence="8 9" key="1">
    <citation type="submission" date="2023-08" db="EMBL/GenBank/DDBJ databases">
        <title>Genome sequence of Thermaerobacter compostii strain Ins1, a spore-forming filamentous bacterium isolated from a deep geothermal reservoir.</title>
        <authorList>
            <person name="Bregnard D."/>
            <person name="Gonzalez D."/>
            <person name="Junier P."/>
        </authorList>
    </citation>
    <scope>NUCLEOTIDE SEQUENCE [LARGE SCALE GENOMIC DNA]</scope>
    <source>
        <strain evidence="8 9">Ins1</strain>
    </source>
</reference>
<keyword evidence="5 6" id="KW-0472">Membrane</keyword>
<feature type="transmembrane region" description="Helical" evidence="6">
    <location>
        <begin position="93"/>
        <end position="115"/>
    </location>
</feature>
<evidence type="ECO:0000256" key="3">
    <source>
        <dbReference type="ARBA" id="ARBA00022692"/>
    </source>
</evidence>
<evidence type="ECO:0000313" key="9">
    <source>
        <dbReference type="Proteomes" id="UP001304683"/>
    </source>
</evidence>
<name>A0ABZ0QLA0_9FIRM</name>
<accession>A0ABZ0QLA0</accession>
<evidence type="ECO:0000256" key="5">
    <source>
        <dbReference type="ARBA" id="ARBA00023136"/>
    </source>
</evidence>
<keyword evidence="3 6" id="KW-0812">Transmembrane</keyword>
<dbReference type="Proteomes" id="UP001304683">
    <property type="component" value="Chromosome"/>
</dbReference>
<keyword evidence="4 6" id="KW-1133">Transmembrane helix</keyword>
<dbReference type="RefSeq" id="WP_318750120.1">
    <property type="nucleotide sequence ID" value="NZ_CP132508.1"/>
</dbReference>